<keyword evidence="2" id="KW-1185">Reference proteome</keyword>
<dbReference type="STRING" id="156980.SAMN04489745_2017"/>
<dbReference type="EMBL" id="FNSN01000003">
    <property type="protein sequence ID" value="SEC08332.1"/>
    <property type="molecule type" value="Genomic_DNA"/>
</dbReference>
<evidence type="ECO:0000313" key="1">
    <source>
        <dbReference type="EMBL" id="SEC08332.1"/>
    </source>
</evidence>
<organism evidence="1 2">
    <name type="scientific">Arthrobacter woluwensis</name>
    <dbReference type="NCBI Taxonomy" id="156980"/>
    <lineage>
        <taxon>Bacteria</taxon>
        <taxon>Bacillati</taxon>
        <taxon>Actinomycetota</taxon>
        <taxon>Actinomycetes</taxon>
        <taxon>Micrococcales</taxon>
        <taxon>Micrococcaceae</taxon>
        <taxon>Arthrobacter</taxon>
    </lineage>
</organism>
<evidence type="ECO:0000313" key="2">
    <source>
        <dbReference type="Proteomes" id="UP000182652"/>
    </source>
</evidence>
<dbReference type="AlphaFoldDB" id="A0A1H4PME2"/>
<sequence>MAEPNIPGHGPVARLRGEWVGRISSVTLEPKGSKPRFTARLGEVSGPDLPVPAGDRSVADIRLLWLGRRSVGGIEPGSTLRVRGMLTSRSGLATIINPGYEIISAGEH</sequence>
<evidence type="ECO:0008006" key="3">
    <source>
        <dbReference type="Google" id="ProtNLM"/>
    </source>
</evidence>
<gene>
    <name evidence="1" type="ORF">SAMN04489745_2017</name>
</gene>
<name>A0A1H4PME2_9MICC</name>
<protein>
    <recommendedName>
        <fullName evidence="3">DNA-binding protein</fullName>
    </recommendedName>
</protein>
<dbReference type="OrthoDB" id="3268233at2"/>
<reference evidence="1 2" key="1">
    <citation type="submission" date="2016-10" db="EMBL/GenBank/DDBJ databases">
        <authorList>
            <person name="de Groot N.N."/>
        </authorList>
    </citation>
    <scope>NUCLEOTIDE SEQUENCE [LARGE SCALE GENOMIC DNA]</scope>
    <source>
        <strain evidence="1 2">DSM 10495</strain>
    </source>
</reference>
<proteinExistence type="predicted"/>
<dbReference type="RefSeq" id="WP_066212274.1">
    <property type="nucleotide sequence ID" value="NZ_FNSN01000003.1"/>
</dbReference>
<accession>A0A1H4PME2</accession>
<dbReference type="Proteomes" id="UP000182652">
    <property type="component" value="Unassembled WGS sequence"/>
</dbReference>